<evidence type="ECO:0000313" key="1">
    <source>
        <dbReference type="EMBL" id="GHO45170.1"/>
    </source>
</evidence>
<accession>A0A8J3MU90</accession>
<dbReference type="Proteomes" id="UP000612362">
    <property type="component" value="Unassembled WGS sequence"/>
</dbReference>
<proteinExistence type="predicted"/>
<evidence type="ECO:0000313" key="2">
    <source>
        <dbReference type="Proteomes" id="UP000612362"/>
    </source>
</evidence>
<protein>
    <submittedName>
        <fullName evidence="1">Uncharacterized protein</fullName>
    </submittedName>
</protein>
<sequence length="77" mass="8543">MTYRQFKAKLSATILDQHQLIGTRLAAGTGLDNLIVGFSPEEVMAFYKSRQARYASRSDIEAHAEISVLINILESEG</sequence>
<keyword evidence="2" id="KW-1185">Reference proteome</keyword>
<name>A0A8J3MU90_9CHLR</name>
<gene>
    <name evidence="1" type="ORF">KSX_33330</name>
</gene>
<comment type="caution">
    <text evidence="1">The sequence shown here is derived from an EMBL/GenBank/DDBJ whole genome shotgun (WGS) entry which is preliminary data.</text>
</comment>
<dbReference type="AlphaFoldDB" id="A0A8J3MU90"/>
<dbReference type="RefSeq" id="WP_220194517.1">
    <property type="nucleotide sequence ID" value="NZ_BNJF01000001.1"/>
</dbReference>
<dbReference type="EMBL" id="BNJF01000001">
    <property type="protein sequence ID" value="GHO45170.1"/>
    <property type="molecule type" value="Genomic_DNA"/>
</dbReference>
<reference evidence="1" key="1">
    <citation type="submission" date="2020-10" db="EMBL/GenBank/DDBJ databases">
        <title>Taxonomic study of unclassified bacteria belonging to the class Ktedonobacteria.</title>
        <authorList>
            <person name="Yabe S."/>
            <person name="Wang C.M."/>
            <person name="Zheng Y."/>
            <person name="Sakai Y."/>
            <person name="Cavaletti L."/>
            <person name="Monciardini P."/>
            <person name="Donadio S."/>
        </authorList>
    </citation>
    <scope>NUCLEOTIDE SEQUENCE</scope>
    <source>
        <strain evidence="1">SOSP1-1</strain>
    </source>
</reference>
<organism evidence="1 2">
    <name type="scientific">Ktedonospora formicarum</name>
    <dbReference type="NCBI Taxonomy" id="2778364"/>
    <lineage>
        <taxon>Bacteria</taxon>
        <taxon>Bacillati</taxon>
        <taxon>Chloroflexota</taxon>
        <taxon>Ktedonobacteria</taxon>
        <taxon>Ktedonobacterales</taxon>
        <taxon>Ktedonobacteraceae</taxon>
        <taxon>Ktedonospora</taxon>
    </lineage>
</organism>